<dbReference type="RefSeq" id="WP_021200050.1">
    <property type="nucleotide sequence ID" value="NZ_ATAO01000193.1"/>
</dbReference>
<reference evidence="1 2" key="1">
    <citation type="journal article" date="2013" name="Genome Announc.">
        <title>Whole-genome sequences of five oyster-associated bacteria show potential for crude oil hydrocarbon degradation.</title>
        <authorList>
            <person name="Chauhan A."/>
            <person name="Green S."/>
            <person name="Pathak A."/>
            <person name="Thomas J."/>
            <person name="Venkatramanan R."/>
        </authorList>
    </citation>
    <scope>NUCLEOTIDE SEQUENCE [LARGE SCALE GENOMIC DNA]</scope>
    <source>
        <strain evidence="1 2">MF109</strain>
    </source>
</reference>
<organism evidence="1 2">
    <name type="scientific">Microbacterium maritypicum MF109</name>
    <dbReference type="NCBI Taxonomy" id="1333857"/>
    <lineage>
        <taxon>Bacteria</taxon>
        <taxon>Bacillati</taxon>
        <taxon>Actinomycetota</taxon>
        <taxon>Actinomycetes</taxon>
        <taxon>Micrococcales</taxon>
        <taxon>Microbacteriaceae</taxon>
        <taxon>Microbacterium</taxon>
    </lineage>
</organism>
<evidence type="ECO:0008006" key="3">
    <source>
        <dbReference type="Google" id="ProtNLM"/>
    </source>
</evidence>
<dbReference type="PATRIC" id="fig|1333857.3.peg.2090"/>
<proteinExistence type="predicted"/>
<evidence type="ECO:0000313" key="1">
    <source>
        <dbReference type="EMBL" id="EQM75923.1"/>
    </source>
</evidence>
<dbReference type="Proteomes" id="UP000016033">
    <property type="component" value="Unassembled WGS sequence"/>
</dbReference>
<gene>
    <name evidence="1" type="ORF">L687_18605</name>
</gene>
<sequence>MSARSDLQQLIAPAAPSTWEIYPYPLKLAPLEDAAKPVAIVIEQRTIVAGQFSPDDAGIPVVADLAVWVVVDASRGDDLADVEDRLEDATLQLIRILQQLPDDNWDGTAERTSYDPQKPAYQFTISAAGTIEPPAETEE</sequence>
<evidence type="ECO:0000313" key="2">
    <source>
        <dbReference type="Proteomes" id="UP000016033"/>
    </source>
</evidence>
<protein>
    <recommendedName>
        <fullName evidence="3">Tail terminator</fullName>
    </recommendedName>
</protein>
<dbReference type="AlphaFoldDB" id="T5KGN0"/>
<accession>T5KGN0</accession>
<comment type="caution">
    <text evidence="1">The sequence shown here is derived from an EMBL/GenBank/DDBJ whole genome shotgun (WGS) entry which is preliminary data.</text>
</comment>
<name>T5KGN0_MICMQ</name>
<dbReference type="EMBL" id="ATAO01000193">
    <property type="protein sequence ID" value="EQM75923.1"/>
    <property type="molecule type" value="Genomic_DNA"/>
</dbReference>